<reference evidence="1 2" key="1">
    <citation type="submission" date="2021-05" db="EMBL/GenBank/DDBJ databases">
        <authorList>
            <person name="Zhang Z.D."/>
            <person name="Osman G."/>
        </authorList>
    </citation>
    <scope>NUCLEOTIDE SEQUENCE [LARGE SCALE GENOMIC DNA]</scope>
    <source>
        <strain evidence="1 2">KCTC 32217</strain>
    </source>
</reference>
<name>A0AAP2CGS7_9BACT</name>
<protein>
    <submittedName>
        <fullName evidence="1">Uncharacterized protein</fullName>
    </submittedName>
</protein>
<dbReference type="Proteomes" id="UP001319104">
    <property type="component" value="Unassembled WGS sequence"/>
</dbReference>
<keyword evidence="2" id="KW-1185">Reference proteome</keyword>
<gene>
    <name evidence="1" type="ORF">KI659_05085</name>
</gene>
<dbReference type="AlphaFoldDB" id="A0AAP2CGS7"/>
<sequence length="236" mass="26576">MIFPCLIFAQEEVPADFLEKLHQEKSESPPSSMNFFFSMGLESLFSLQQFSERLESNGLTPFPDRNFVNGLGFNIQKEKWTVFQVDFGFANSNDIGDVEGLKENVFYSNARIGGAYNVLPGTHLFRFEPGLGLLFANGRYTVKSTDELGSFDGFLGQRNFNELRLSQSSVGLNVNVLISPNHFHPEPTRGVFDFFSLEIGSNLLLHQFGMQPNLADHPDLNLTSVYFKARINVISQ</sequence>
<dbReference type="EMBL" id="JAHCMY010000002">
    <property type="protein sequence ID" value="MBS9523389.1"/>
    <property type="molecule type" value="Genomic_DNA"/>
</dbReference>
<comment type="caution">
    <text evidence="1">The sequence shown here is derived from an EMBL/GenBank/DDBJ whole genome shotgun (WGS) entry which is preliminary data.</text>
</comment>
<organism evidence="1 2">
    <name type="scientific">Litoribacter ruber</name>
    <dbReference type="NCBI Taxonomy" id="702568"/>
    <lineage>
        <taxon>Bacteria</taxon>
        <taxon>Pseudomonadati</taxon>
        <taxon>Bacteroidota</taxon>
        <taxon>Cytophagia</taxon>
        <taxon>Cytophagales</taxon>
        <taxon>Cyclobacteriaceae</taxon>
        <taxon>Litoribacter</taxon>
    </lineage>
</organism>
<accession>A0AAP2CGS7</accession>
<evidence type="ECO:0000313" key="1">
    <source>
        <dbReference type="EMBL" id="MBS9523389.1"/>
    </source>
</evidence>
<proteinExistence type="predicted"/>
<evidence type="ECO:0000313" key="2">
    <source>
        <dbReference type="Proteomes" id="UP001319104"/>
    </source>
</evidence>